<dbReference type="GO" id="GO:0003677">
    <property type="term" value="F:DNA binding"/>
    <property type="evidence" value="ECO:0007669"/>
    <property type="project" value="UniProtKB-UniRule"/>
</dbReference>
<feature type="domain" description="Homeobox" evidence="8">
    <location>
        <begin position="271"/>
        <end position="334"/>
    </location>
</feature>
<dbReference type="SMART" id="SM01255">
    <property type="entry name" value="KNOX1"/>
    <property type="match status" value="1"/>
</dbReference>
<dbReference type="Proteomes" id="UP000504603">
    <property type="component" value="Unplaced"/>
</dbReference>
<feature type="domain" description="ELK" evidence="9">
    <location>
        <begin position="251"/>
        <end position="271"/>
    </location>
</feature>
<dbReference type="Gene3D" id="1.10.10.60">
    <property type="entry name" value="Homeodomain-like"/>
    <property type="match status" value="1"/>
</dbReference>
<dbReference type="Pfam" id="PF05920">
    <property type="entry name" value="Homeobox_KN"/>
    <property type="match status" value="1"/>
</dbReference>
<keyword evidence="4 5" id="KW-0539">Nucleus</keyword>
<organism evidence="10 11">
    <name type="scientific">Momordica charantia</name>
    <name type="common">Bitter gourd</name>
    <name type="synonym">Balsam pear</name>
    <dbReference type="NCBI Taxonomy" id="3673"/>
    <lineage>
        <taxon>Eukaryota</taxon>
        <taxon>Viridiplantae</taxon>
        <taxon>Streptophyta</taxon>
        <taxon>Embryophyta</taxon>
        <taxon>Tracheophyta</taxon>
        <taxon>Spermatophyta</taxon>
        <taxon>Magnoliopsida</taxon>
        <taxon>eudicotyledons</taxon>
        <taxon>Gunneridae</taxon>
        <taxon>Pentapetalae</taxon>
        <taxon>rosids</taxon>
        <taxon>fabids</taxon>
        <taxon>Cucurbitales</taxon>
        <taxon>Cucurbitaceae</taxon>
        <taxon>Momordiceae</taxon>
        <taxon>Momordica</taxon>
    </lineage>
</organism>
<dbReference type="SMART" id="SM01256">
    <property type="entry name" value="KNOX2"/>
    <property type="match status" value="1"/>
</dbReference>
<dbReference type="GeneID" id="111009652"/>
<dbReference type="InterPro" id="IPR005539">
    <property type="entry name" value="ELK_dom"/>
</dbReference>
<evidence type="ECO:0000256" key="7">
    <source>
        <dbReference type="SAM" id="MobiDB-lite"/>
    </source>
</evidence>
<dbReference type="KEGG" id="mcha:111009652"/>
<evidence type="ECO:0000256" key="6">
    <source>
        <dbReference type="PROSITE-ProRule" id="PRU00559"/>
    </source>
</evidence>
<comment type="similarity">
    <text evidence="6">Belongs to the TALE/KNOX homeobox family.</text>
</comment>
<name>A0A6J1C9Z7_MOMCH</name>
<dbReference type="RefSeq" id="XP_022138531.1">
    <property type="nucleotide sequence ID" value="XM_022282839.1"/>
</dbReference>
<dbReference type="SUPFAM" id="SSF46689">
    <property type="entry name" value="Homeodomain-like"/>
    <property type="match status" value="1"/>
</dbReference>
<dbReference type="InterPro" id="IPR017970">
    <property type="entry name" value="Homeobox_CS"/>
</dbReference>
<dbReference type="PROSITE" id="PS00027">
    <property type="entry name" value="HOMEOBOX_1"/>
    <property type="match status" value="1"/>
</dbReference>
<dbReference type="InterPro" id="IPR001356">
    <property type="entry name" value="HD"/>
</dbReference>
<evidence type="ECO:0000256" key="3">
    <source>
        <dbReference type="ARBA" id="ARBA00023155"/>
    </source>
</evidence>
<gene>
    <name evidence="11" type="primary">LOC111009652</name>
</gene>
<dbReference type="PROSITE" id="PS50071">
    <property type="entry name" value="HOMEOBOX_2"/>
    <property type="match status" value="1"/>
</dbReference>
<dbReference type="InterPro" id="IPR008422">
    <property type="entry name" value="KN_HD"/>
</dbReference>
<dbReference type="Pfam" id="PF03790">
    <property type="entry name" value="KNOX1"/>
    <property type="match status" value="1"/>
</dbReference>
<dbReference type="OrthoDB" id="10056939at2759"/>
<dbReference type="InterPro" id="IPR009057">
    <property type="entry name" value="Homeodomain-like_sf"/>
</dbReference>
<evidence type="ECO:0000256" key="1">
    <source>
        <dbReference type="ARBA" id="ARBA00004123"/>
    </source>
</evidence>
<reference evidence="11" key="1">
    <citation type="submission" date="2025-08" db="UniProtKB">
        <authorList>
            <consortium name="RefSeq"/>
        </authorList>
    </citation>
    <scope>IDENTIFICATION</scope>
    <source>
        <strain evidence="11">OHB3-1</strain>
    </source>
</reference>
<sequence length="369" mass="42117">MEEYNHLNENSNPRGNFLYASPVVAANSSPGNYGRSTNPTAQTAQMGVNTFHLQPGTDCFQTDQSHPIVKTEASTSQHQVLKFHYPLIRGGQPTTCRPDDNAVVDVEAIKAKIVAHPQYSSLLEAYMECQKVGAPAQVVERLAAVRQEFEARQRSSMVAGEITKDPELDQFMEAYYDMLVKYREELTRPIQEAMDFMRRIESQLGSLCNGPVRIFNSDEKCEGMGSSDEDQDNSGGETELPEIDPRAEDRELKNHLLRKYSGYLSSLKQELSKKKKKGKLPKDARQKLLNWWELHYKWPYPSETEKVALAESTGLDQKQINNWFINQRKRHWKPSEDMQFMVMDGLHPPNAALYIDGHYMTDGHYRLGP</sequence>
<evidence type="ECO:0000259" key="9">
    <source>
        <dbReference type="PROSITE" id="PS51213"/>
    </source>
</evidence>
<evidence type="ECO:0000256" key="4">
    <source>
        <dbReference type="ARBA" id="ARBA00023242"/>
    </source>
</evidence>
<dbReference type="GO" id="GO:0000981">
    <property type="term" value="F:DNA-binding transcription factor activity, RNA polymerase II-specific"/>
    <property type="evidence" value="ECO:0007669"/>
    <property type="project" value="InterPro"/>
</dbReference>
<evidence type="ECO:0000313" key="11">
    <source>
        <dbReference type="RefSeq" id="XP_022138531.1"/>
    </source>
</evidence>
<evidence type="ECO:0000256" key="2">
    <source>
        <dbReference type="ARBA" id="ARBA00023125"/>
    </source>
</evidence>
<keyword evidence="3 5" id="KW-0371">Homeobox</keyword>
<accession>A0A6J1C9Z7</accession>
<dbReference type="PANTHER" id="PTHR11850">
    <property type="entry name" value="HOMEOBOX PROTEIN TRANSCRIPTION FACTORS"/>
    <property type="match status" value="1"/>
</dbReference>
<dbReference type="GO" id="GO:0009888">
    <property type="term" value="P:tissue development"/>
    <property type="evidence" value="ECO:0007669"/>
    <property type="project" value="UniProtKB-ARBA"/>
</dbReference>
<dbReference type="SMART" id="SM00389">
    <property type="entry name" value="HOX"/>
    <property type="match status" value="1"/>
</dbReference>
<feature type="DNA-binding region" description="Homeobox; TALE-type" evidence="5">
    <location>
        <begin position="272"/>
        <end position="335"/>
    </location>
</feature>
<dbReference type="InterPro" id="IPR050224">
    <property type="entry name" value="TALE_homeobox"/>
</dbReference>
<dbReference type="SMART" id="SM01188">
    <property type="entry name" value="ELK"/>
    <property type="match status" value="1"/>
</dbReference>
<dbReference type="GO" id="GO:0005634">
    <property type="term" value="C:nucleus"/>
    <property type="evidence" value="ECO:0007669"/>
    <property type="project" value="UniProtKB-SubCell"/>
</dbReference>
<dbReference type="InterPro" id="IPR005541">
    <property type="entry name" value="KNOX2"/>
</dbReference>
<evidence type="ECO:0000313" key="10">
    <source>
        <dbReference type="Proteomes" id="UP000504603"/>
    </source>
</evidence>
<dbReference type="PROSITE" id="PS51213">
    <property type="entry name" value="ELK"/>
    <property type="match status" value="1"/>
</dbReference>
<dbReference type="Pfam" id="PF03791">
    <property type="entry name" value="KNOX2"/>
    <property type="match status" value="1"/>
</dbReference>
<dbReference type="InterPro" id="IPR005540">
    <property type="entry name" value="KNOX1"/>
</dbReference>
<evidence type="ECO:0000259" key="8">
    <source>
        <dbReference type="PROSITE" id="PS50071"/>
    </source>
</evidence>
<evidence type="ECO:0000256" key="5">
    <source>
        <dbReference type="PROSITE-ProRule" id="PRU00108"/>
    </source>
</evidence>
<dbReference type="AlphaFoldDB" id="A0A6J1C9Z7"/>
<keyword evidence="2 5" id="KW-0238">DNA-binding</keyword>
<proteinExistence type="inferred from homology"/>
<protein>
    <submittedName>
        <fullName evidence="11">Homeobox protein knotted-1-like 2</fullName>
    </submittedName>
</protein>
<comment type="subcellular location">
    <subcellularLocation>
        <location evidence="1 5">Nucleus</location>
    </subcellularLocation>
</comment>
<dbReference type="CDD" id="cd00086">
    <property type="entry name" value="homeodomain"/>
    <property type="match status" value="1"/>
</dbReference>
<dbReference type="FunFam" id="1.10.10.60:FF:000076">
    <property type="entry name" value="Homeobox protein knotted-1-like 2"/>
    <property type="match status" value="1"/>
</dbReference>
<feature type="region of interest" description="Disordered" evidence="7">
    <location>
        <begin position="218"/>
        <end position="248"/>
    </location>
</feature>
<dbReference type="Pfam" id="PF03789">
    <property type="entry name" value="ELK"/>
    <property type="match status" value="1"/>
</dbReference>
<keyword evidence="10" id="KW-1185">Reference proteome</keyword>